<accession>H1SH05</accession>
<gene>
    <name evidence="2" type="ORF">OR16_38494</name>
</gene>
<evidence type="ECO:0000256" key="1">
    <source>
        <dbReference type="SAM" id="MobiDB-lite"/>
    </source>
</evidence>
<sequence>MPEPRKPASSASTAAVIAAGGVDHAVGPRGFARQQCGVVKRALHGNDATRGQLFGLHRIADQAAHAMSGSDEVSGDRAADKTGRAGNEELHGMGLKAGCEPRRIGSGP</sequence>
<dbReference type="Proteomes" id="UP000005808">
    <property type="component" value="Unassembled WGS sequence"/>
</dbReference>
<feature type="compositionally biased region" description="Basic and acidic residues" evidence="1">
    <location>
        <begin position="74"/>
        <end position="91"/>
    </location>
</feature>
<evidence type="ECO:0000313" key="2">
    <source>
        <dbReference type="EMBL" id="EHP38196.1"/>
    </source>
</evidence>
<name>H1SH05_9BURK</name>
<dbReference type="AlphaFoldDB" id="H1SH05"/>
<reference evidence="2 3" key="1">
    <citation type="journal article" date="2012" name="J. Bacteriol.">
        <title>De Novo Genome Project of Cupriavidus basilensis OR16.</title>
        <authorList>
            <person name="Cserhati M."/>
            <person name="Kriszt B."/>
            <person name="Szoboszlay S."/>
            <person name="Toth A."/>
            <person name="Szabo I."/>
            <person name="Tancsics A."/>
            <person name="Nagy I."/>
            <person name="Horvath B."/>
            <person name="Nagy I."/>
            <person name="Kukolya J."/>
        </authorList>
    </citation>
    <scope>NUCLEOTIDE SEQUENCE [LARGE SCALE GENOMIC DNA]</scope>
    <source>
        <strain evidence="2 3">OR16</strain>
    </source>
</reference>
<feature type="region of interest" description="Disordered" evidence="1">
    <location>
        <begin position="63"/>
        <end position="108"/>
    </location>
</feature>
<protein>
    <submittedName>
        <fullName evidence="2">Uncharacterized protein</fullName>
    </submittedName>
</protein>
<comment type="caution">
    <text evidence="2">The sequence shown here is derived from an EMBL/GenBank/DDBJ whole genome shotgun (WGS) entry which is preliminary data.</text>
</comment>
<feature type="compositionally biased region" description="Basic and acidic residues" evidence="1">
    <location>
        <begin position="99"/>
        <end position="108"/>
    </location>
</feature>
<organism evidence="2 3">
    <name type="scientific">Cupriavidus basilensis OR16</name>
    <dbReference type="NCBI Taxonomy" id="1127483"/>
    <lineage>
        <taxon>Bacteria</taxon>
        <taxon>Pseudomonadati</taxon>
        <taxon>Pseudomonadota</taxon>
        <taxon>Betaproteobacteria</taxon>
        <taxon>Burkholderiales</taxon>
        <taxon>Burkholderiaceae</taxon>
        <taxon>Cupriavidus</taxon>
    </lineage>
</organism>
<evidence type="ECO:0000313" key="3">
    <source>
        <dbReference type="Proteomes" id="UP000005808"/>
    </source>
</evidence>
<proteinExistence type="predicted"/>
<dbReference type="EMBL" id="AHJE01000140">
    <property type="protein sequence ID" value="EHP38196.1"/>
    <property type="molecule type" value="Genomic_DNA"/>
</dbReference>
<dbReference type="PATRIC" id="fig|1127483.3.peg.7667"/>